<protein>
    <recommendedName>
        <fullName evidence="3">BED-type domain-containing protein</fullName>
    </recommendedName>
</protein>
<sequence>MGRPTAQYNEKISRFLTNDNRVKLTTSEITKYAIDKVTDHNSLMSSFQETPLSILTQKRKRKDYVKKSIVHNHSILINERNESVRKFNYCLVTYSSKSTTRMKNHLENEHHIKNEDESDVDEPDAKKIIGIFHQSSIIQEILGEKQSIANVCKHNLVQDVQTMWNSTFLILERLQEQAEVVNETLIDRRSQKK</sequence>
<gene>
    <name evidence="1" type="ORF">OXX778_LOCUS19862</name>
</gene>
<dbReference type="AlphaFoldDB" id="A0A814M4E4"/>
<comment type="caution">
    <text evidence="1">The sequence shown here is derived from an EMBL/GenBank/DDBJ whole genome shotgun (WGS) entry which is preliminary data.</text>
</comment>
<proteinExistence type="predicted"/>
<dbReference type="Proteomes" id="UP000663879">
    <property type="component" value="Unassembled WGS sequence"/>
</dbReference>
<evidence type="ECO:0000313" key="2">
    <source>
        <dbReference type="Proteomes" id="UP000663879"/>
    </source>
</evidence>
<reference evidence="1" key="1">
    <citation type="submission" date="2021-02" db="EMBL/GenBank/DDBJ databases">
        <authorList>
            <person name="Nowell W R."/>
        </authorList>
    </citation>
    <scope>NUCLEOTIDE SEQUENCE</scope>
    <source>
        <strain evidence="1">Ploen Becks lab</strain>
    </source>
</reference>
<evidence type="ECO:0008006" key="3">
    <source>
        <dbReference type="Google" id="ProtNLM"/>
    </source>
</evidence>
<name>A0A814M4E4_9BILA</name>
<accession>A0A814M4E4</accession>
<evidence type="ECO:0000313" key="1">
    <source>
        <dbReference type="EMBL" id="CAF1073815.1"/>
    </source>
</evidence>
<dbReference type="OrthoDB" id="1607513at2759"/>
<organism evidence="1 2">
    <name type="scientific">Brachionus calyciflorus</name>
    <dbReference type="NCBI Taxonomy" id="104777"/>
    <lineage>
        <taxon>Eukaryota</taxon>
        <taxon>Metazoa</taxon>
        <taxon>Spiralia</taxon>
        <taxon>Gnathifera</taxon>
        <taxon>Rotifera</taxon>
        <taxon>Eurotatoria</taxon>
        <taxon>Monogononta</taxon>
        <taxon>Pseudotrocha</taxon>
        <taxon>Ploima</taxon>
        <taxon>Brachionidae</taxon>
        <taxon>Brachionus</taxon>
    </lineage>
</organism>
<keyword evidence="2" id="KW-1185">Reference proteome</keyword>
<dbReference type="EMBL" id="CAJNOC010006256">
    <property type="protein sequence ID" value="CAF1073815.1"/>
    <property type="molecule type" value="Genomic_DNA"/>
</dbReference>